<dbReference type="EMBL" id="BMAW01024991">
    <property type="protein sequence ID" value="GFT90470.1"/>
    <property type="molecule type" value="Genomic_DNA"/>
</dbReference>
<feature type="compositionally biased region" description="Polar residues" evidence="1">
    <location>
        <begin position="95"/>
        <end position="108"/>
    </location>
</feature>
<feature type="region of interest" description="Disordered" evidence="1">
    <location>
        <begin position="72"/>
        <end position="108"/>
    </location>
</feature>
<dbReference type="EMBL" id="BMAW01047786">
    <property type="protein sequence ID" value="GFS62659.1"/>
    <property type="molecule type" value="Genomic_DNA"/>
</dbReference>
<protein>
    <submittedName>
        <fullName evidence="3">Uncharacterized protein</fullName>
    </submittedName>
</protein>
<feature type="region of interest" description="Disordered" evidence="1">
    <location>
        <begin position="28"/>
        <end position="57"/>
    </location>
</feature>
<evidence type="ECO:0000313" key="4">
    <source>
        <dbReference type="Proteomes" id="UP000887013"/>
    </source>
</evidence>
<accession>A0A8X6UA68</accession>
<sequence>MDPASPSVLFACAFRGFYSVSPMGLKGFSGPSEPPASPPHTHLGPFHRFPDPLPHSPPVSFDSLSQTLSLSASSPNTLTRLRSPEEGIWRKNERNTGFLSQKHPNCHT</sequence>
<evidence type="ECO:0000313" key="3">
    <source>
        <dbReference type="EMBL" id="GFT90470.1"/>
    </source>
</evidence>
<evidence type="ECO:0000256" key="1">
    <source>
        <dbReference type="SAM" id="MobiDB-lite"/>
    </source>
</evidence>
<feature type="compositionally biased region" description="Basic and acidic residues" evidence="1">
    <location>
        <begin position="82"/>
        <end position="94"/>
    </location>
</feature>
<gene>
    <name evidence="2" type="ORF">NPIL_290941</name>
    <name evidence="3" type="ORF">NPIL_600591</name>
</gene>
<name>A0A8X6UA68_NEPPI</name>
<evidence type="ECO:0000313" key="2">
    <source>
        <dbReference type="EMBL" id="GFS62659.1"/>
    </source>
</evidence>
<dbReference type="AlphaFoldDB" id="A0A8X6UA68"/>
<organism evidence="3 4">
    <name type="scientific">Nephila pilipes</name>
    <name type="common">Giant wood spider</name>
    <name type="synonym">Nephila maculata</name>
    <dbReference type="NCBI Taxonomy" id="299642"/>
    <lineage>
        <taxon>Eukaryota</taxon>
        <taxon>Metazoa</taxon>
        <taxon>Ecdysozoa</taxon>
        <taxon>Arthropoda</taxon>
        <taxon>Chelicerata</taxon>
        <taxon>Arachnida</taxon>
        <taxon>Araneae</taxon>
        <taxon>Araneomorphae</taxon>
        <taxon>Entelegynae</taxon>
        <taxon>Araneoidea</taxon>
        <taxon>Nephilidae</taxon>
        <taxon>Nephila</taxon>
    </lineage>
</organism>
<keyword evidence="4" id="KW-1185">Reference proteome</keyword>
<proteinExistence type="predicted"/>
<dbReference type="Proteomes" id="UP000887013">
    <property type="component" value="Unassembled WGS sequence"/>
</dbReference>
<reference evidence="3" key="1">
    <citation type="submission" date="2020-08" db="EMBL/GenBank/DDBJ databases">
        <title>Multicomponent nature underlies the extraordinary mechanical properties of spider dragline silk.</title>
        <authorList>
            <person name="Kono N."/>
            <person name="Nakamura H."/>
            <person name="Mori M."/>
            <person name="Yoshida Y."/>
            <person name="Ohtoshi R."/>
            <person name="Malay A.D."/>
            <person name="Moran D.A.P."/>
            <person name="Tomita M."/>
            <person name="Numata K."/>
            <person name="Arakawa K."/>
        </authorList>
    </citation>
    <scope>NUCLEOTIDE SEQUENCE</scope>
</reference>
<comment type="caution">
    <text evidence="3">The sequence shown here is derived from an EMBL/GenBank/DDBJ whole genome shotgun (WGS) entry which is preliminary data.</text>
</comment>